<organism evidence="1 2">
    <name type="scientific">Clostridium butyricum E4 str. BoNT E BL5262</name>
    <dbReference type="NCBI Taxonomy" id="632245"/>
    <lineage>
        <taxon>Bacteria</taxon>
        <taxon>Bacillati</taxon>
        <taxon>Bacillota</taxon>
        <taxon>Clostridia</taxon>
        <taxon>Eubacteriales</taxon>
        <taxon>Clostridiaceae</taxon>
        <taxon>Clostridium</taxon>
    </lineage>
</organism>
<protein>
    <submittedName>
        <fullName evidence="1">Putative gp8</fullName>
    </submittedName>
</protein>
<reference evidence="1 2" key="1">
    <citation type="submission" date="2009-08" db="EMBL/GenBank/DDBJ databases">
        <authorList>
            <person name="Shrivastava S."/>
            <person name="Brinkac L.B."/>
            <person name="Brown J.L."/>
            <person name="Bruce D.B."/>
            <person name="Detter C."/>
            <person name="Green L.D."/>
            <person name="Munk C.A."/>
            <person name="Rogers Y.C."/>
            <person name="Tapia R."/>
            <person name="Sims D.R."/>
            <person name="Smith L.A."/>
            <person name="Smith T.J."/>
            <person name="Sutton G."/>
            <person name="Brettin T."/>
        </authorList>
    </citation>
    <scope>NUCLEOTIDE SEQUENCE [LARGE SCALE GENOMIC DNA]</scope>
    <source>
        <strain evidence="2">E4 str. BoNT E BL5262</strain>
    </source>
</reference>
<dbReference type="Proteomes" id="UP000003081">
    <property type="component" value="Unassembled WGS sequence"/>
</dbReference>
<gene>
    <name evidence="1" type="ORF">CLP_1650</name>
</gene>
<name>C4IFE6_CLOBU</name>
<sequence>MNNYIDYDFYKESYGGTSVPQNSFLRFSIKASAYIDKITFNRIPKMYIIDSTSEEYNIPDNVRFATCATMETMFKIESDGGVISSESTGNHSVSYVDGISTMSEEKKINEAATLFLNCTGLCYKGFIKGVDTADEN</sequence>
<dbReference type="EMBL" id="ACOM01000005">
    <property type="protein sequence ID" value="EEP53466.1"/>
    <property type="molecule type" value="Genomic_DNA"/>
</dbReference>
<dbReference type="CDD" id="cd08053">
    <property type="entry name" value="Yqbg"/>
    <property type="match status" value="1"/>
</dbReference>
<evidence type="ECO:0000313" key="2">
    <source>
        <dbReference type="Proteomes" id="UP000003081"/>
    </source>
</evidence>
<dbReference type="AlphaFoldDB" id="C4IFE6"/>
<dbReference type="HOGENOM" id="CLU_151281_0_0_9"/>
<evidence type="ECO:0000313" key="1">
    <source>
        <dbReference type="EMBL" id="EEP53466.1"/>
    </source>
</evidence>
<dbReference type="RefSeq" id="WP_003409546.1">
    <property type="nucleotide sequence ID" value="NZ_ACOM01000005.1"/>
</dbReference>
<comment type="caution">
    <text evidence="1">The sequence shown here is derived from an EMBL/GenBank/DDBJ whole genome shotgun (WGS) entry which is preliminary data.</text>
</comment>
<dbReference type="InterPro" id="IPR013514">
    <property type="entry name" value="DUF3199_YqbG"/>
</dbReference>
<dbReference type="eggNOG" id="ENOG5033CHG">
    <property type="taxonomic scope" value="Bacteria"/>
</dbReference>
<proteinExistence type="predicted"/>
<accession>C4IFE6</accession>
<keyword evidence="2" id="KW-1185">Reference proteome</keyword>